<dbReference type="InterPro" id="IPR008962">
    <property type="entry name" value="PapD-like_sf"/>
</dbReference>
<dbReference type="PANTHER" id="PTHR30251:SF4">
    <property type="entry name" value="SLR1668 PROTEIN"/>
    <property type="match status" value="1"/>
</dbReference>
<dbReference type="Proteomes" id="UP000239477">
    <property type="component" value="Chromosome"/>
</dbReference>
<evidence type="ECO:0000256" key="1">
    <source>
        <dbReference type="SAM" id="SignalP"/>
    </source>
</evidence>
<evidence type="ECO:0000313" key="4">
    <source>
        <dbReference type="Proteomes" id="UP000239477"/>
    </source>
</evidence>
<organism evidence="3 4">
    <name type="scientific">Achromobacter spanius</name>
    <dbReference type="NCBI Taxonomy" id="217203"/>
    <lineage>
        <taxon>Bacteria</taxon>
        <taxon>Pseudomonadati</taxon>
        <taxon>Pseudomonadota</taxon>
        <taxon>Betaproteobacteria</taxon>
        <taxon>Burkholderiales</taxon>
        <taxon>Alcaligenaceae</taxon>
        <taxon>Achromobacter</taxon>
    </lineage>
</organism>
<accession>A0A2S0I1P0</accession>
<dbReference type="SUPFAM" id="SSF49354">
    <property type="entry name" value="PapD-like"/>
    <property type="match status" value="1"/>
</dbReference>
<reference evidence="3 4" key="1">
    <citation type="submission" date="2017-09" db="EMBL/GenBank/DDBJ databases">
        <title>Genomic, metabolic, and phenotypic characteristics of bacterial isolates from the natural microbiome of the model nematode Caenorhabditis elegans.</title>
        <authorList>
            <person name="Zimmermann J."/>
            <person name="Obeng N."/>
            <person name="Yang W."/>
            <person name="Obeng O."/>
            <person name="Kissoyan K."/>
            <person name="Pees B."/>
            <person name="Dirksen P."/>
            <person name="Hoppner M."/>
            <person name="Franke A."/>
            <person name="Rosenstiel P."/>
            <person name="Leippe M."/>
            <person name="Dierking K."/>
            <person name="Kaleta C."/>
            <person name="Schulenburg H."/>
        </authorList>
    </citation>
    <scope>NUCLEOTIDE SEQUENCE [LARGE SCALE GENOMIC DNA]</scope>
    <source>
        <strain evidence="3 4">MYb73</strain>
    </source>
</reference>
<dbReference type="AlphaFoldDB" id="A0A2S0I1P0"/>
<dbReference type="Pfam" id="PF00345">
    <property type="entry name" value="PapD_N"/>
    <property type="match status" value="1"/>
</dbReference>
<dbReference type="GO" id="GO:0030288">
    <property type="term" value="C:outer membrane-bounded periplasmic space"/>
    <property type="evidence" value="ECO:0007669"/>
    <property type="project" value="InterPro"/>
</dbReference>
<feature type="chain" id="PRO_5015422138" evidence="1">
    <location>
        <begin position="23"/>
        <end position="235"/>
    </location>
</feature>
<evidence type="ECO:0000259" key="2">
    <source>
        <dbReference type="Pfam" id="PF00345"/>
    </source>
</evidence>
<dbReference type="PANTHER" id="PTHR30251">
    <property type="entry name" value="PILUS ASSEMBLY CHAPERONE"/>
    <property type="match status" value="1"/>
</dbReference>
<dbReference type="InterPro" id="IPR050643">
    <property type="entry name" value="Periplasmic_pilus_chap"/>
</dbReference>
<dbReference type="EMBL" id="CP023270">
    <property type="protein sequence ID" value="AVJ25940.1"/>
    <property type="molecule type" value="Genomic_DNA"/>
</dbReference>
<dbReference type="InterPro" id="IPR013783">
    <property type="entry name" value="Ig-like_fold"/>
</dbReference>
<proteinExistence type="predicted"/>
<dbReference type="GO" id="GO:0071555">
    <property type="term" value="P:cell wall organization"/>
    <property type="evidence" value="ECO:0007669"/>
    <property type="project" value="InterPro"/>
</dbReference>
<dbReference type="Gene3D" id="2.60.40.10">
    <property type="entry name" value="Immunoglobulins"/>
    <property type="match status" value="1"/>
</dbReference>
<evidence type="ECO:0000313" key="3">
    <source>
        <dbReference type="EMBL" id="AVJ25940.1"/>
    </source>
</evidence>
<sequence length="235" mass="24768">MRMFFRALLAVCLAGGGGAAVAAALQISPVLVELAPTQGASGIMLRNPGSTPIYGQVRIYGWEQADGDDVLSPTEDIQASPPIIQVPPGGEQLVRLVRVSKDAPSLQKGFRLIIDEIPDPSSPGVNGVVLRLRYSVPVFVAGTTPSPEPELAWRAERSGGDWVVRVSNSGTRYAQVAALEILNSAGKPVAQVEGLLGYALANRARQWNIPAKQGATGPVKIRAMVNGDTLTVSPR</sequence>
<protein>
    <submittedName>
        <fullName evidence="3">Oxidoreductase</fullName>
    </submittedName>
</protein>
<feature type="signal peptide" evidence="1">
    <location>
        <begin position="1"/>
        <end position="22"/>
    </location>
</feature>
<gene>
    <name evidence="3" type="ORF">CLM73_01735</name>
</gene>
<dbReference type="OrthoDB" id="511700at2"/>
<dbReference type="RefSeq" id="WP_105237061.1">
    <property type="nucleotide sequence ID" value="NZ_CP023270.1"/>
</dbReference>
<name>A0A2S0I1P0_9BURK</name>
<keyword evidence="4" id="KW-1185">Reference proteome</keyword>
<feature type="domain" description="Pili assembly chaperone N-terminal" evidence="2">
    <location>
        <begin position="25"/>
        <end position="140"/>
    </location>
</feature>
<keyword evidence="1" id="KW-0732">Signal</keyword>
<dbReference type="InterPro" id="IPR016147">
    <property type="entry name" value="Pili_assmbl_chaperone_N"/>
</dbReference>